<comment type="caution">
    <text evidence="9">The sequence shown here is derived from an EMBL/GenBank/DDBJ whole genome shotgun (WGS) entry which is preliminary data.</text>
</comment>
<name>A0A3E0VSK3_9MICO</name>
<gene>
    <name evidence="9" type="ORF">B7R21_09095</name>
</gene>
<keyword evidence="5 7" id="KW-1133">Transmembrane helix</keyword>
<feature type="transmembrane region" description="Helical" evidence="7">
    <location>
        <begin position="286"/>
        <end position="309"/>
    </location>
</feature>
<dbReference type="Proteomes" id="UP000256709">
    <property type="component" value="Unassembled WGS sequence"/>
</dbReference>
<proteinExistence type="predicted"/>
<sequence>MYVALRDLRFARGRFILIASVVALITLLVGFLAGLTAGLANQNISAVLALPADRIVFSLPADGSSLSYSDSTITAAQAATWSAAPGISSVHPVGISQTRLHSGSRQVAVALFGADTSFGSAVPRETGHITLPATAASTLHAAVGDTVTLAGAGYVVDAVTADTWYSHTAVAWVSLVDWQSSAGASGNPGAFSTVLAVDGTDAGFSSADTATGTTSQTPFGSLTALSAFRSEIGSLLLMVAMLFGISALVVGAFFTVWGMQRQPDVAILKALGASNRMLVTDSLGEAALVLVVGVGVGIGATAGFGAVVGSVLPFILAWYTTLVPAVAMIALGLLGAAFALRSVTRADPLTALGSNR</sequence>
<comment type="subcellular location">
    <subcellularLocation>
        <location evidence="1">Cell membrane</location>
        <topology evidence="1">Multi-pass membrane protein</topology>
    </subcellularLocation>
</comment>
<evidence type="ECO:0000313" key="9">
    <source>
        <dbReference type="EMBL" id="RFA12992.1"/>
    </source>
</evidence>
<dbReference type="AlphaFoldDB" id="A0A3E0VSK3"/>
<protein>
    <submittedName>
        <fullName evidence="9">ABC transporter substrate-binding protein</fullName>
    </submittedName>
</protein>
<evidence type="ECO:0000256" key="4">
    <source>
        <dbReference type="ARBA" id="ARBA00022692"/>
    </source>
</evidence>
<keyword evidence="6 7" id="KW-0472">Membrane</keyword>
<accession>A0A3E0VSK3</accession>
<dbReference type="PANTHER" id="PTHR43738">
    <property type="entry name" value="ABC TRANSPORTER, MEMBRANE PROTEIN"/>
    <property type="match status" value="1"/>
</dbReference>
<evidence type="ECO:0000313" key="10">
    <source>
        <dbReference type="Proteomes" id="UP000256709"/>
    </source>
</evidence>
<dbReference type="OrthoDB" id="5242186at2"/>
<keyword evidence="4 7" id="KW-0812">Transmembrane</keyword>
<feature type="transmembrane region" description="Helical" evidence="7">
    <location>
        <begin position="235"/>
        <end position="259"/>
    </location>
</feature>
<evidence type="ECO:0000256" key="5">
    <source>
        <dbReference type="ARBA" id="ARBA00022989"/>
    </source>
</evidence>
<dbReference type="GO" id="GO:0005886">
    <property type="term" value="C:plasma membrane"/>
    <property type="evidence" value="ECO:0007669"/>
    <property type="project" value="UniProtKB-SubCell"/>
</dbReference>
<keyword evidence="3" id="KW-1003">Cell membrane</keyword>
<reference evidence="9 10" key="1">
    <citation type="submission" date="2017-04" db="EMBL/GenBank/DDBJ databases">
        <title>Comparative genome analysis of Subtercola boreus.</title>
        <authorList>
            <person name="Cho Y.-J."/>
            <person name="Cho A."/>
            <person name="Kim O.-S."/>
            <person name="Lee J.-I."/>
        </authorList>
    </citation>
    <scope>NUCLEOTIDE SEQUENCE [LARGE SCALE GENOMIC DNA]</scope>
    <source>
        <strain evidence="9 10">P27444</strain>
    </source>
</reference>
<feature type="transmembrane region" description="Helical" evidence="7">
    <location>
        <begin position="315"/>
        <end position="340"/>
    </location>
</feature>
<dbReference type="Pfam" id="PF02687">
    <property type="entry name" value="FtsX"/>
    <property type="match status" value="1"/>
</dbReference>
<evidence type="ECO:0000256" key="6">
    <source>
        <dbReference type="ARBA" id="ARBA00023136"/>
    </source>
</evidence>
<feature type="transmembrane region" description="Helical" evidence="7">
    <location>
        <begin position="15"/>
        <end position="40"/>
    </location>
</feature>
<dbReference type="RefSeq" id="WP_116282933.1">
    <property type="nucleotide sequence ID" value="NZ_NBXA01000020.1"/>
</dbReference>
<evidence type="ECO:0000256" key="3">
    <source>
        <dbReference type="ARBA" id="ARBA00022475"/>
    </source>
</evidence>
<dbReference type="InterPro" id="IPR003838">
    <property type="entry name" value="ABC3_permease_C"/>
</dbReference>
<organism evidence="9 10">
    <name type="scientific">Subtercola boreus</name>
    <dbReference type="NCBI Taxonomy" id="120213"/>
    <lineage>
        <taxon>Bacteria</taxon>
        <taxon>Bacillati</taxon>
        <taxon>Actinomycetota</taxon>
        <taxon>Actinomycetes</taxon>
        <taxon>Micrococcales</taxon>
        <taxon>Microbacteriaceae</taxon>
        <taxon>Subtercola</taxon>
    </lineage>
</organism>
<dbReference type="InterPro" id="IPR051125">
    <property type="entry name" value="ABC-4/HrtB_transporter"/>
</dbReference>
<keyword evidence="2" id="KW-0813">Transport</keyword>
<evidence type="ECO:0000256" key="1">
    <source>
        <dbReference type="ARBA" id="ARBA00004651"/>
    </source>
</evidence>
<dbReference type="PANTHER" id="PTHR43738:SF1">
    <property type="entry name" value="HEMIN TRANSPORT SYSTEM PERMEASE PROTEIN HRTB-RELATED"/>
    <property type="match status" value="1"/>
</dbReference>
<feature type="domain" description="ABC3 transporter permease C-terminal" evidence="8">
    <location>
        <begin position="237"/>
        <end position="348"/>
    </location>
</feature>
<dbReference type="EMBL" id="NBXA01000020">
    <property type="protein sequence ID" value="RFA12992.1"/>
    <property type="molecule type" value="Genomic_DNA"/>
</dbReference>
<evidence type="ECO:0000259" key="8">
    <source>
        <dbReference type="Pfam" id="PF02687"/>
    </source>
</evidence>
<evidence type="ECO:0000256" key="7">
    <source>
        <dbReference type="SAM" id="Phobius"/>
    </source>
</evidence>
<evidence type="ECO:0000256" key="2">
    <source>
        <dbReference type="ARBA" id="ARBA00022448"/>
    </source>
</evidence>